<reference evidence="2" key="1">
    <citation type="journal article" date="2022" name="Mol. Ecol. Resour.">
        <title>The genomes of chicory, endive, great burdock and yacon provide insights into Asteraceae palaeo-polyploidization history and plant inulin production.</title>
        <authorList>
            <person name="Fan W."/>
            <person name="Wang S."/>
            <person name="Wang H."/>
            <person name="Wang A."/>
            <person name="Jiang F."/>
            <person name="Liu H."/>
            <person name="Zhao H."/>
            <person name="Xu D."/>
            <person name="Zhang Y."/>
        </authorList>
    </citation>
    <scope>NUCLEOTIDE SEQUENCE [LARGE SCALE GENOMIC DNA]</scope>
    <source>
        <strain evidence="2">cv. Yunnan</strain>
    </source>
</reference>
<accession>A0ACB9K1X6</accession>
<comment type="caution">
    <text evidence="1">The sequence shown here is derived from an EMBL/GenBank/DDBJ whole genome shotgun (WGS) entry which is preliminary data.</text>
</comment>
<protein>
    <submittedName>
        <fullName evidence="1">Uncharacterized protein</fullName>
    </submittedName>
</protein>
<proteinExistence type="predicted"/>
<evidence type="ECO:0000313" key="1">
    <source>
        <dbReference type="EMBL" id="KAI3826281.1"/>
    </source>
</evidence>
<name>A0ACB9K1X6_9ASTR</name>
<reference evidence="1 2" key="2">
    <citation type="journal article" date="2022" name="Mol. Ecol. Resour.">
        <title>The genomes of chicory, endive, great burdock and yacon provide insights into Asteraceae paleo-polyploidization history and plant inulin production.</title>
        <authorList>
            <person name="Fan W."/>
            <person name="Wang S."/>
            <person name="Wang H."/>
            <person name="Wang A."/>
            <person name="Jiang F."/>
            <person name="Liu H."/>
            <person name="Zhao H."/>
            <person name="Xu D."/>
            <person name="Zhang Y."/>
        </authorList>
    </citation>
    <scope>NUCLEOTIDE SEQUENCE [LARGE SCALE GENOMIC DNA]</scope>
    <source>
        <strain evidence="2">cv. Yunnan</strain>
        <tissue evidence="1">Leaves</tissue>
    </source>
</reference>
<evidence type="ECO:0000313" key="2">
    <source>
        <dbReference type="Proteomes" id="UP001056120"/>
    </source>
</evidence>
<organism evidence="1 2">
    <name type="scientific">Smallanthus sonchifolius</name>
    <dbReference type="NCBI Taxonomy" id="185202"/>
    <lineage>
        <taxon>Eukaryota</taxon>
        <taxon>Viridiplantae</taxon>
        <taxon>Streptophyta</taxon>
        <taxon>Embryophyta</taxon>
        <taxon>Tracheophyta</taxon>
        <taxon>Spermatophyta</taxon>
        <taxon>Magnoliopsida</taxon>
        <taxon>eudicotyledons</taxon>
        <taxon>Gunneridae</taxon>
        <taxon>Pentapetalae</taxon>
        <taxon>asterids</taxon>
        <taxon>campanulids</taxon>
        <taxon>Asterales</taxon>
        <taxon>Asteraceae</taxon>
        <taxon>Asteroideae</taxon>
        <taxon>Heliantheae alliance</taxon>
        <taxon>Millerieae</taxon>
        <taxon>Smallanthus</taxon>
    </lineage>
</organism>
<gene>
    <name evidence="1" type="ORF">L1987_00326</name>
</gene>
<sequence>MALPRIVLVIVGGVLSTESDARNQVAFGVSMYAGSTLITLTFIWGFCIILNRDKLRGKELIQEYEHQQDSSTNCLPLKHKLSILVDNGVNIDKWTGETAVIMLLSLIPFATVELVVLIKSPVKILVTLIVSGVSLVLYFVYQIGNPWIQVRSLAHLKEENLRIRFFYHVQRLAEGDLIDEHGNPNLEAFKSIFESADVDKNGYISHVELELLIGKVFELEKDHISKEYAKALILTHFDDDKNGMISWLEFQKGCTKWLKKWKNDANTSNSVSKSLWKQVEKVAIRNKRENLTKIEKIMPRILKQALEKHKLVKENGHADKEKIESLFSKYDRDRDNKIHRDELREFIETLTFGVPLDHDAVFDELAKDFDKDYNHDIIVKNDFIEGFIKWIDKAIKHDPSIKDPKHAIAKFEEDCWAEIDTPINMVKPKASILYVIFGVAVMFVISGAFMQSIQQFSDAAHIPFQLTSFVVFPIVMNARMVITALLHVGPRVSKNASLTFSEIYNGLVMNNLLGLLTLLTIVYIKGLSWTYSDEVLTIMIPCAVVGLFALKRDTYPLWASIFAMLLYPIYVCLYCVLGS</sequence>
<dbReference type="EMBL" id="CM042018">
    <property type="protein sequence ID" value="KAI3826281.1"/>
    <property type="molecule type" value="Genomic_DNA"/>
</dbReference>
<dbReference type="Proteomes" id="UP001056120">
    <property type="component" value="Linkage Group LG01"/>
</dbReference>
<keyword evidence="2" id="KW-1185">Reference proteome</keyword>